<dbReference type="PROSITE" id="PS51704">
    <property type="entry name" value="GP_PDE"/>
    <property type="match status" value="1"/>
</dbReference>
<keyword evidence="3" id="KW-1185">Reference proteome</keyword>
<dbReference type="PANTHER" id="PTHR46211">
    <property type="entry name" value="GLYCEROPHOSPHORYL DIESTER PHOSPHODIESTERASE"/>
    <property type="match status" value="1"/>
</dbReference>
<dbReference type="GO" id="GO:0006629">
    <property type="term" value="P:lipid metabolic process"/>
    <property type="evidence" value="ECO:0007669"/>
    <property type="project" value="InterPro"/>
</dbReference>
<dbReference type="InterPro" id="IPR017946">
    <property type="entry name" value="PLC-like_Pdiesterase_TIM-brl"/>
</dbReference>
<feature type="domain" description="GP-PDE" evidence="1">
    <location>
        <begin position="22"/>
        <end position="263"/>
    </location>
</feature>
<dbReference type="Gene3D" id="3.20.20.190">
    <property type="entry name" value="Phosphatidylinositol (PI) phosphodiesterase"/>
    <property type="match status" value="1"/>
</dbReference>
<dbReference type="InterPro" id="IPR030395">
    <property type="entry name" value="GP_PDE_dom"/>
</dbReference>
<dbReference type="Pfam" id="PF03009">
    <property type="entry name" value="GDPD"/>
    <property type="match status" value="1"/>
</dbReference>
<dbReference type="GO" id="GO:0008081">
    <property type="term" value="F:phosphoric diester hydrolase activity"/>
    <property type="evidence" value="ECO:0007669"/>
    <property type="project" value="InterPro"/>
</dbReference>
<evidence type="ECO:0000313" key="3">
    <source>
        <dbReference type="Proteomes" id="UP000014417"/>
    </source>
</evidence>
<comment type="caution">
    <text evidence="2">The sequence shown here is derived from an EMBL/GenBank/DDBJ whole genome shotgun (WGS) entry which is preliminary data.</text>
</comment>
<accession>S2VXI9</accession>
<evidence type="ECO:0000313" key="2">
    <source>
        <dbReference type="EMBL" id="EPD32188.1"/>
    </source>
</evidence>
<organism evidence="2 3">
    <name type="scientific">Propionimicrobium lymphophilum ACS-093-V-SCH5</name>
    <dbReference type="NCBI Taxonomy" id="883161"/>
    <lineage>
        <taxon>Bacteria</taxon>
        <taxon>Bacillati</taxon>
        <taxon>Actinomycetota</taxon>
        <taxon>Actinomycetes</taxon>
        <taxon>Propionibacteriales</taxon>
        <taxon>Propionibacteriaceae</taxon>
        <taxon>Propionimicrobium</taxon>
    </lineage>
</organism>
<dbReference type="PANTHER" id="PTHR46211:SF1">
    <property type="entry name" value="GLYCEROPHOSPHODIESTER PHOSPHODIESTERASE, CYTOPLASMIC"/>
    <property type="match status" value="1"/>
</dbReference>
<dbReference type="HOGENOM" id="CLU_030006_3_2_11"/>
<gene>
    <name evidence="2" type="ORF">HMPREF9306_01756</name>
</gene>
<evidence type="ECO:0000259" key="1">
    <source>
        <dbReference type="PROSITE" id="PS51704"/>
    </source>
</evidence>
<name>S2VXI9_9ACTN</name>
<dbReference type="STRING" id="883161.HMPREF9306_01756"/>
<dbReference type="PATRIC" id="fig|883161.3.peg.1742"/>
<sequence>MLAADHLAFDNPQLEKVILMEKIVFAHRGLNTLAPENTESSFRLAAEKGVKWFETDVDIIGDGTAIICHDTTLDRTTNKSGGYYELSAKDLPQIDAGSWFGQDFVGEPLLTLHKLVDIMNETGLNGNIELKSNENGKEMSLQMLDSVIAELDRLNPERKVIVSCFNHVLLAEFKRRAPQYPVGCLYETCALYDDWRSILELVGADYIHPEDKGLTRQKVQEFCDAGFGVNVWTVNSLSRANELFNWGCTGVFTDIAGQMVKNF</sequence>
<dbReference type="AlphaFoldDB" id="S2VXI9"/>
<dbReference type="Proteomes" id="UP000014417">
    <property type="component" value="Unassembled WGS sequence"/>
</dbReference>
<proteinExistence type="predicted"/>
<dbReference type="EMBL" id="AGZR01000009">
    <property type="protein sequence ID" value="EPD32188.1"/>
    <property type="molecule type" value="Genomic_DNA"/>
</dbReference>
<protein>
    <recommendedName>
        <fullName evidence="1">GP-PDE domain-containing protein</fullName>
    </recommendedName>
</protein>
<dbReference type="SUPFAM" id="SSF51695">
    <property type="entry name" value="PLC-like phosphodiesterases"/>
    <property type="match status" value="1"/>
</dbReference>
<reference evidence="2 3" key="1">
    <citation type="submission" date="2013-04" db="EMBL/GenBank/DDBJ databases">
        <title>The Genome Sequence of Propionimicrobium lymphophilum ACS-093-V-SCH5.</title>
        <authorList>
            <consortium name="The Broad Institute Genomics Platform"/>
            <person name="Earl A."/>
            <person name="Ward D."/>
            <person name="Feldgarden M."/>
            <person name="Gevers D."/>
            <person name="Saerens B."/>
            <person name="Vaneechoutte M."/>
            <person name="Walker B."/>
            <person name="Young S."/>
            <person name="Zeng Q."/>
            <person name="Gargeya S."/>
            <person name="Fitzgerald M."/>
            <person name="Haas B."/>
            <person name="Abouelleil A."/>
            <person name="Allen A.W."/>
            <person name="Alvarado L."/>
            <person name="Arachchi H.M."/>
            <person name="Berlin A.M."/>
            <person name="Chapman S.B."/>
            <person name="Gainer-Dewar J."/>
            <person name="Goldberg J."/>
            <person name="Griggs A."/>
            <person name="Gujja S."/>
            <person name="Hansen M."/>
            <person name="Howarth C."/>
            <person name="Imamovic A."/>
            <person name="Ireland A."/>
            <person name="Larimer J."/>
            <person name="McCowan C."/>
            <person name="Murphy C."/>
            <person name="Pearson M."/>
            <person name="Poon T.W."/>
            <person name="Priest M."/>
            <person name="Roberts A."/>
            <person name="Saif S."/>
            <person name="Shea T."/>
            <person name="Sisk P."/>
            <person name="Sykes S."/>
            <person name="Wortman J."/>
            <person name="Nusbaum C."/>
            <person name="Birren B."/>
        </authorList>
    </citation>
    <scope>NUCLEOTIDE SEQUENCE [LARGE SCALE GENOMIC DNA]</scope>
    <source>
        <strain evidence="2 3">ACS-093-V-SCH5</strain>
    </source>
</reference>